<feature type="transmembrane region" description="Helical" evidence="1">
    <location>
        <begin position="171"/>
        <end position="189"/>
    </location>
</feature>
<proteinExistence type="predicted"/>
<evidence type="ECO:0000313" key="2">
    <source>
        <dbReference type="EMBL" id="MFF5288580.1"/>
    </source>
</evidence>
<name>A0ABW6W7T1_9ACTN</name>
<dbReference type="EMBL" id="JBIAZU010000001">
    <property type="protein sequence ID" value="MFF5288580.1"/>
    <property type="molecule type" value="Genomic_DNA"/>
</dbReference>
<sequence length="327" mass="36205">MTSLVDRYVYTALRRVPEAQRADIDRELRASIEDAVDARVEAGEAREAAVEATLTELGDPDKLADSYANRSGYLIGPELYTSWRRLTVMLLSTVLPVVVAVLVVVQVVDGKSFGTIVGTAVSTTLTVGVHMVFWTTLIYAIVERTGAVKDKLRVKWSVKDLPKYEPDRMPIARLAGGLVWPALLIAALILQQFTLSGVPVLDPANWSFWWPYFIVVLVLQGAYQVWLWRLGTWNRTVTVVNAVLQLASAVPLVWLLATDQFFNPEFHNFAGLGAESDVKHWLSLLIIGITVVGTAYDIFEVARRGERVRRGEPIKITGTGGSYNYGG</sequence>
<keyword evidence="1" id="KW-0812">Transmembrane</keyword>
<reference evidence="2 3" key="1">
    <citation type="submission" date="2024-10" db="EMBL/GenBank/DDBJ databases">
        <title>The Natural Products Discovery Center: Release of the First 8490 Sequenced Strains for Exploring Actinobacteria Biosynthetic Diversity.</title>
        <authorList>
            <person name="Kalkreuter E."/>
            <person name="Kautsar S.A."/>
            <person name="Yang D."/>
            <person name="Bader C.D."/>
            <person name="Teijaro C.N."/>
            <person name="Fluegel L."/>
            <person name="Davis C.M."/>
            <person name="Simpson J.R."/>
            <person name="Lauterbach L."/>
            <person name="Steele A.D."/>
            <person name="Gui C."/>
            <person name="Meng S."/>
            <person name="Li G."/>
            <person name="Viehrig K."/>
            <person name="Ye F."/>
            <person name="Su P."/>
            <person name="Kiefer A.F."/>
            <person name="Nichols A."/>
            <person name="Cepeda A.J."/>
            <person name="Yan W."/>
            <person name="Fan B."/>
            <person name="Jiang Y."/>
            <person name="Adhikari A."/>
            <person name="Zheng C.-J."/>
            <person name="Schuster L."/>
            <person name="Cowan T.M."/>
            <person name="Smanski M.J."/>
            <person name="Chevrette M.G."/>
            <person name="De Carvalho L.P.S."/>
            <person name="Shen B."/>
        </authorList>
    </citation>
    <scope>NUCLEOTIDE SEQUENCE [LARGE SCALE GENOMIC DNA]</scope>
    <source>
        <strain evidence="2 3">NPDC000087</strain>
    </source>
</reference>
<comment type="caution">
    <text evidence="2">The sequence shown here is derived from an EMBL/GenBank/DDBJ whole genome shotgun (WGS) entry which is preliminary data.</text>
</comment>
<feature type="transmembrane region" description="Helical" evidence="1">
    <location>
        <begin position="88"/>
        <end position="108"/>
    </location>
</feature>
<feature type="transmembrane region" description="Helical" evidence="1">
    <location>
        <begin position="120"/>
        <end position="142"/>
    </location>
</feature>
<keyword evidence="1" id="KW-1133">Transmembrane helix</keyword>
<feature type="transmembrane region" description="Helical" evidence="1">
    <location>
        <begin position="209"/>
        <end position="227"/>
    </location>
</feature>
<keyword evidence="1" id="KW-0472">Membrane</keyword>
<dbReference type="RefSeq" id="WP_020508930.1">
    <property type="nucleotide sequence ID" value="NZ_JBIAZU010000001.1"/>
</dbReference>
<evidence type="ECO:0000313" key="3">
    <source>
        <dbReference type="Proteomes" id="UP001602245"/>
    </source>
</evidence>
<feature type="transmembrane region" description="Helical" evidence="1">
    <location>
        <begin position="281"/>
        <end position="299"/>
    </location>
</feature>
<dbReference type="NCBIfam" id="NF038403">
    <property type="entry name" value="perm_prefix_1"/>
    <property type="match status" value="1"/>
</dbReference>
<feature type="transmembrane region" description="Helical" evidence="1">
    <location>
        <begin position="239"/>
        <end position="257"/>
    </location>
</feature>
<dbReference type="Proteomes" id="UP001602245">
    <property type="component" value="Unassembled WGS sequence"/>
</dbReference>
<evidence type="ECO:0000256" key="1">
    <source>
        <dbReference type="SAM" id="Phobius"/>
    </source>
</evidence>
<accession>A0ABW6W7T1</accession>
<keyword evidence="3" id="KW-1185">Reference proteome</keyword>
<dbReference type="InterPro" id="IPR047928">
    <property type="entry name" value="Perm_prefix_1"/>
</dbReference>
<gene>
    <name evidence="2" type="ORF">ACFY35_04025</name>
</gene>
<organism evidence="2 3">
    <name type="scientific">Paractinoplanes globisporus</name>
    <dbReference type="NCBI Taxonomy" id="113565"/>
    <lineage>
        <taxon>Bacteria</taxon>
        <taxon>Bacillati</taxon>
        <taxon>Actinomycetota</taxon>
        <taxon>Actinomycetes</taxon>
        <taxon>Micromonosporales</taxon>
        <taxon>Micromonosporaceae</taxon>
        <taxon>Paractinoplanes</taxon>
    </lineage>
</organism>
<dbReference type="Pfam" id="PF22564">
    <property type="entry name" value="HAAS"/>
    <property type="match status" value="1"/>
</dbReference>
<protein>
    <submittedName>
        <fullName evidence="2">Permease prefix domain 1-containing protein</fullName>
    </submittedName>
</protein>